<reference evidence="2 3" key="1">
    <citation type="journal article" date="2023" name="Life. Sci Alliance">
        <title>Evolutionary insights into 3D genome organization and epigenetic landscape of Vigna mungo.</title>
        <authorList>
            <person name="Junaid A."/>
            <person name="Singh B."/>
            <person name="Bhatia S."/>
        </authorList>
    </citation>
    <scope>NUCLEOTIDE SEQUENCE [LARGE SCALE GENOMIC DNA]</scope>
    <source>
        <strain evidence="2">Urdbean</strain>
    </source>
</reference>
<accession>A0AAQ3NTP9</accession>
<feature type="domain" description="Reverse transcriptase Ty1/copia-type" evidence="1">
    <location>
        <begin position="2"/>
        <end position="43"/>
    </location>
</feature>
<dbReference type="AlphaFoldDB" id="A0AAQ3NTP9"/>
<evidence type="ECO:0000259" key="1">
    <source>
        <dbReference type="Pfam" id="PF07727"/>
    </source>
</evidence>
<sequence>MILAITAAKNWHLHQLDVDNAFLDGDLNEEVYMEPSPGLDIQEKGQFDATVRRREFGGVDADGGSLLGGALPFLTLCSKRFVGLKREVVALRWFEAVAVADAVGGAVVAGLRLGGGGCWGGRVKGVAVKWCWFGDLMSRWKRREDVCCGISPERPTTLLFEEHSTPIHAAEQASALVQLERRLLWVSSQKMVKANVNCNNVFVTGSWSWSWFMRLLLKLRGSKILYDGGLVEKMVFIVRGKLESVGEDGISAPLYEGVLQKSKDSKAKAGQLRQQGGYHGRVVALDQMEQSKQPQPFGNYRRFSSLNNYQRLLSLGNYRRLLSLGNYRRLSSLGNYRRAKAVGKGKPSVIGYYRLFLAVSEGFGPSGFEVARSKKGIHQFQRTYVLDILEETGMLGSKPCTIPFITQEEEDQHEAKRAQPTMKLVVQQNEDCGLGKNEASRETKLVVWRNEGSGEGLGFEEKFLAN</sequence>
<protein>
    <recommendedName>
        <fullName evidence="1">Reverse transcriptase Ty1/copia-type domain-containing protein</fullName>
    </recommendedName>
</protein>
<name>A0AAQ3NTP9_VIGMU</name>
<gene>
    <name evidence="2" type="ORF">V8G54_012473</name>
</gene>
<dbReference type="Proteomes" id="UP001374535">
    <property type="component" value="Chromosome 4"/>
</dbReference>
<keyword evidence="3" id="KW-1185">Reference proteome</keyword>
<proteinExistence type="predicted"/>
<dbReference type="EMBL" id="CP144697">
    <property type="protein sequence ID" value="WVZ14907.1"/>
    <property type="molecule type" value="Genomic_DNA"/>
</dbReference>
<evidence type="ECO:0000313" key="2">
    <source>
        <dbReference type="EMBL" id="WVZ14907.1"/>
    </source>
</evidence>
<organism evidence="2 3">
    <name type="scientific">Vigna mungo</name>
    <name type="common">Black gram</name>
    <name type="synonym">Phaseolus mungo</name>
    <dbReference type="NCBI Taxonomy" id="3915"/>
    <lineage>
        <taxon>Eukaryota</taxon>
        <taxon>Viridiplantae</taxon>
        <taxon>Streptophyta</taxon>
        <taxon>Embryophyta</taxon>
        <taxon>Tracheophyta</taxon>
        <taxon>Spermatophyta</taxon>
        <taxon>Magnoliopsida</taxon>
        <taxon>eudicotyledons</taxon>
        <taxon>Gunneridae</taxon>
        <taxon>Pentapetalae</taxon>
        <taxon>rosids</taxon>
        <taxon>fabids</taxon>
        <taxon>Fabales</taxon>
        <taxon>Fabaceae</taxon>
        <taxon>Papilionoideae</taxon>
        <taxon>50 kb inversion clade</taxon>
        <taxon>NPAAA clade</taxon>
        <taxon>indigoferoid/millettioid clade</taxon>
        <taxon>Phaseoleae</taxon>
        <taxon>Vigna</taxon>
    </lineage>
</organism>
<dbReference type="Pfam" id="PF07727">
    <property type="entry name" value="RVT_2"/>
    <property type="match status" value="1"/>
</dbReference>
<evidence type="ECO:0000313" key="3">
    <source>
        <dbReference type="Proteomes" id="UP001374535"/>
    </source>
</evidence>
<dbReference type="InterPro" id="IPR013103">
    <property type="entry name" value="RVT_2"/>
</dbReference>